<comment type="caution">
    <text evidence="4">The sequence shown here is derived from an EMBL/GenBank/DDBJ whole genome shotgun (WGS) entry which is preliminary data.</text>
</comment>
<evidence type="ECO:0000256" key="2">
    <source>
        <dbReference type="ARBA" id="ARBA00022980"/>
    </source>
</evidence>
<keyword evidence="5" id="KW-1185">Reference proteome</keyword>
<dbReference type="EMBL" id="BDQV01000593">
    <property type="protein sequence ID" value="GAY66575.1"/>
    <property type="molecule type" value="Genomic_DNA"/>
</dbReference>
<dbReference type="Proteomes" id="UP000236630">
    <property type="component" value="Unassembled WGS sequence"/>
</dbReference>
<sequence>WLALLFFCPVLSYSLRVEKLGESKTRGGSMARVIEVRVRVILECTELCSNGVNKESGYFPDILSKNRHNTPSRLD</sequence>
<protein>
    <submittedName>
        <fullName evidence="4">Uncharacterized protein</fullName>
    </submittedName>
</protein>
<dbReference type="GO" id="GO:0005840">
    <property type="term" value="C:ribosome"/>
    <property type="evidence" value="ECO:0007669"/>
    <property type="project" value="UniProtKB-KW"/>
</dbReference>
<dbReference type="AlphaFoldDB" id="A0A2H5QQM3"/>
<evidence type="ECO:0000313" key="5">
    <source>
        <dbReference type="Proteomes" id="UP000236630"/>
    </source>
</evidence>
<feature type="non-terminal residue" evidence="4">
    <location>
        <position position="1"/>
    </location>
</feature>
<keyword evidence="2" id="KW-0689">Ribosomal protein</keyword>
<dbReference type="Gene3D" id="2.20.28.120">
    <property type="entry name" value="Ribosomal protein L33"/>
    <property type="match status" value="1"/>
</dbReference>
<proteinExistence type="inferred from homology"/>
<keyword evidence="3" id="KW-0687">Ribonucleoprotein</keyword>
<accession>A0A2H5QQM3</accession>
<gene>
    <name evidence="4" type="ORF">CUMW_249830</name>
</gene>
<evidence type="ECO:0000313" key="4">
    <source>
        <dbReference type="EMBL" id="GAY66575.1"/>
    </source>
</evidence>
<evidence type="ECO:0000256" key="3">
    <source>
        <dbReference type="ARBA" id="ARBA00023274"/>
    </source>
</evidence>
<evidence type="ECO:0000256" key="1">
    <source>
        <dbReference type="ARBA" id="ARBA00007596"/>
    </source>
</evidence>
<name>A0A2H5QQM3_CITUN</name>
<comment type="similarity">
    <text evidence="1">Belongs to the bacterial ribosomal protein bL33 family.</text>
</comment>
<organism evidence="4 5">
    <name type="scientific">Citrus unshiu</name>
    <name type="common">Satsuma mandarin</name>
    <name type="synonym">Citrus nobilis var. unshiu</name>
    <dbReference type="NCBI Taxonomy" id="55188"/>
    <lineage>
        <taxon>Eukaryota</taxon>
        <taxon>Viridiplantae</taxon>
        <taxon>Streptophyta</taxon>
        <taxon>Embryophyta</taxon>
        <taxon>Tracheophyta</taxon>
        <taxon>Spermatophyta</taxon>
        <taxon>Magnoliopsida</taxon>
        <taxon>eudicotyledons</taxon>
        <taxon>Gunneridae</taxon>
        <taxon>Pentapetalae</taxon>
        <taxon>rosids</taxon>
        <taxon>malvids</taxon>
        <taxon>Sapindales</taxon>
        <taxon>Rutaceae</taxon>
        <taxon>Aurantioideae</taxon>
        <taxon>Citrus</taxon>
    </lineage>
</organism>
<dbReference type="InterPro" id="IPR038584">
    <property type="entry name" value="Ribosomal_bL33_sf"/>
</dbReference>
<dbReference type="GO" id="GO:1990904">
    <property type="term" value="C:ribonucleoprotein complex"/>
    <property type="evidence" value="ECO:0007669"/>
    <property type="project" value="UniProtKB-KW"/>
</dbReference>
<reference evidence="4 5" key="1">
    <citation type="journal article" date="2017" name="Front. Genet.">
        <title>Draft sequencing of the heterozygous diploid genome of Satsuma (Citrus unshiu Marc.) using a hybrid assembly approach.</title>
        <authorList>
            <person name="Shimizu T."/>
            <person name="Tanizawa Y."/>
            <person name="Mochizuki T."/>
            <person name="Nagasaki H."/>
            <person name="Yoshioka T."/>
            <person name="Toyoda A."/>
            <person name="Fujiyama A."/>
            <person name="Kaminuma E."/>
            <person name="Nakamura Y."/>
        </authorList>
    </citation>
    <scope>NUCLEOTIDE SEQUENCE [LARGE SCALE GENOMIC DNA]</scope>
    <source>
        <strain evidence="5">cv. Miyagawa wase</strain>
    </source>
</reference>